<proteinExistence type="predicted"/>
<reference evidence="2 3" key="1">
    <citation type="journal article" date="2006" name="Syst. Appl. Microbiol.">
        <title>Anoxybacillus amylolyticus sp. nov., a thermophilic amylase producing bacterium isolated from Mount Rittmann (Antarctica).</title>
        <authorList>
            <person name="Poli A."/>
            <person name="Esposito E."/>
            <person name="Lama L."/>
            <person name="Orlando P."/>
            <person name="Nicolaus G."/>
            <person name="de Appolonia F."/>
            <person name="Gambacorta A."/>
            <person name="Nicolaus B."/>
        </authorList>
    </citation>
    <scope>NUCLEOTIDE SEQUENCE [LARGE SCALE GENOMIC DNA]</scope>
    <source>
        <strain evidence="2 3">DSM 15939</strain>
    </source>
</reference>
<evidence type="ECO:0008006" key="4">
    <source>
        <dbReference type="Google" id="ProtNLM"/>
    </source>
</evidence>
<dbReference type="AlphaFoldDB" id="A0A160F2N1"/>
<name>A0A160F2N1_9BACL</name>
<dbReference type="PATRIC" id="fig|294699.3.peg.626"/>
<organism evidence="2 3">
    <name type="scientific">Anoxybacteroides amylolyticum</name>
    <dbReference type="NCBI Taxonomy" id="294699"/>
    <lineage>
        <taxon>Bacteria</taxon>
        <taxon>Bacillati</taxon>
        <taxon>Bacillota</taxon>
        <taxon>Bacilli</taxon>
        <taxon>Bacillales</taxon>
        <taxon>Anoxybacillaceae</taxon>
        <taxon>Anoxybacteroides</taxon>
    </lineage>
</organism>
<evidence type="ECO:0000256" key="1">
    <source>
        <dbReference type="SAM" id="MobiDB-lite"/>
    </source>
</evidence>
<protein>
    <recommendedName>
        <fullName evidence="4">Cytosolic protein</fullName>
    </recommendedName>
</protein>
<evidence type="ECO:0000313" key="2">
    <source>
        <dbReference type="EMBL" id="ANB60498.1"/>
    </source>
</evidence>
<keyword evidence="3" id="KW-1185">Reference proteome</keyword>
<dbReference type="OrthoDB" id="2376226at2"/>
<dbReference type="EMBL" id="CP015438">
    <property type="protein sequence ID" value="ANB60498.1"/>
    <property type="molecule type" value="Genomic_DNA"/>
</dbReference>
<accession>A0A160F2N1</accession>
<dbReference type="RefSeq" id="WP_066322864.1">
    <property type="nucleotide sequence ID" value="NZ_CP015438.1"/>
</dbReference>
<evidence type="ECO:0000313" key="3">
    <source>
        <dbReference type="Proteomes" id="UP000076865"/>
    </source>
</evidence>
<sequence length="88" mass="10453">MEYRDFSSVEKQREFLTAEEFPEGPYGHPQGKKRPVENKSTPWEEGQRYYSAFNYEYKAFHQHIPRQDPGAHPPHDDPTKEEQPPYEG</sequence>
<feature type="compositionally biased region" description="Basic and acidic residues" evidence="1">
    <location>
        <begin position="73"/>
        <end position="88"/>
    </location>
</feature>
<gene>
    <name evidence="2" type="ORF">GFC30_631</name>
</gene>
<dbReference type="Proteomes" id="UP000076865">
    <property type="component" value="Chromosome"/>
</dbReference>
<feature type="region of interest" description="Disordered" evidence="1">
    <location>
        <begin position="1"/>
        <end position="42"/>
    </location>
</feature>
<feature type="compositionally biased region" description="Basic and acidic residues" evidence="1">
    <location>
        <begin position="1"/>
        <end position="16"/>
    </location>
</feature>
<dbReference type="KEGG" id="aamy:GFC30_631"/>
<feature type="region of interest" description="Disordered" evidence="1">
    <location>
        <begin position="60"/>
        <end position="88"/>
    </location>
</feature>